<dbReference type="InterPro" id="IPR000261">
    <property type="entry name" value="EH_dom"/>
</dbReference>
<dbReference type="WBParaSite" id="TREG1_43230.1">
    <property type="protein sequence ID" value="TREG1_43230.1"/>
    <property type="gene ID" value="TREG1_43230"/>
</dbReference>
<evidence type="ECO:0000313" key="2">
    <source>
        <dbReference type="Proteomes" id="UP000050795"/>
    </source>
</evidence>
<dbReference type="PANTHER" id="PTHR15463:SF2">
    <property type="entry name" value="SYNERGIN GAMMA"/>
    <property type="match status" value="1"/>
</dbReference>
<feature type="domain" description="EH" evidence="1">
    <location>
        <begin position="141"/>
        <end position="218"/>
    </location>
</feature>
<evidence type="ECO:0000313" key="3">
    <source>
        <dbReference type="WBParaSite" id="TREG1_43230.1"/>
    </source>
</evidence>
<accession>A0AA85JUY8</accession>
<dbReference type="WBParaSite" id="TREG1_43230.2">
    <property type="protein sequence ID" value="TREG1_43230.2"/>
    <property type="gene ID" value="TREG1_43230"/>
</dbReference>
<dbReference type="PANTHER" id="PTHR15463">
    <property type="entry name" value="AP1 GAMMA SUBUNIT BINDING PROTEIN 1"/>
    <property type="match status" value="1"/>
</dbReference>
<dbReference type="AlphaFoldDB" id="A0AA85JUY8"/>
<protein>
    <recommendedName>
        <fullName evidence="1">EH domain-containing protein</fullName>
    </recommendedName>
</protein>
<proteinExistence type="predicted"/>
<dbReference type="Gene3D" id="1.10.238.10">
    <property type="entry name" value="EF-hand"/>
    <property type="match status" value="1"/>
</dbReference>
<dbReference type="GO" id="GO:0030130">
    <property type="term" value="C:clathrin coat of trans-Golgi network vesicle"/>
    <property type="evidence" value="ECO:0007669"/>
    <property type="project" value="TreeGrafter"/>
</dbReference>
<reference evidence="3 4" key="2">
    <citation type="submission" date="2023-11" db="UniProtKB">
        <authorList>
            <consortium name="WormBaseParasite"/>
        </authorList>
    </citation>
    <scope>IDENTIFICATION</scope>
</reference>
<dbReference type="Proteomes" id="UP000050795">
    <property type="component" value="Unassembled WGS sequence"/>
</dbReference>
<dbReference type="InterPro" id="IPR039656">
    <property type="entry name" value="SYNRG"/>
</dbReference>
<reference evidence="2" key="1">
    <citation type="submission" date="2022-06" db="EMBL/GenBank/DDBJ databases">
        <authorList>
            <person name="Berger JAMES D."/>
            <person name="Berger JAMES D."/>
        </authorList>
    </citation>
    <scope>NUCLEOTIDE SEQUENCE [LARGE SCALE GENOMIC DNA]</scope>
</reference>
<organism evidence="2 4">
    <name type="scientific">Trichobilharzia regenti</name>
    <name type="common">Nasal bird schistosome</name>
    <dbReference type="NCBI Taxonomy" id="157069"/>
    <lineage>
        <taxon>Eukaryota</taxon>
        <taxon>Metazoa</taxon>
        <taxon>Spiralia</taxon>
        <taxon>Lophotrochozoa</taxon>
        <taxon>Platyhelminthes</taxon>
        <taxon>Trematoda</taxon>
        <taxon>Digenea</taxon>
        <taxon>Strigeidida</taxon>
        <taxon>Schistosomatoidea</taxon>
        <taxon>Schistosomatidae</taxon>
        <taxon>Trichobilharzia</taxon>
    </lineage>
</organism>
<evidence type="ECO:0000259" key="1">
    <source>
        <dbReference type="PROSITE" id="PS50031"/>
    </source>
</evidence>
<keyword evidence="2" id="KW-1185">Reference proteome</keyword>
<name>A0AA85JUY8_TRIRE</name>
<sequence>MTSKSSISNNIIVTSSSGTSLEEQRRRFESTQLKLQMLSLKTEEIQIDDYIKKLALDTAFVTNRTDVKPKLRESSFADTDVSQTGNQLYHWGAVSNQSSGTFSSEPVGDNHSHLLDLPDVGYLNPASSLPVTPTKPSWLMNISSLPPIYGEAIRAATTNHGLDSSVIYEIFRSSNLSTEVLYHIWSLTSCTQPGWFTPTELVTALALIGLAQRRQWEVHSASISEAISIHSVYEQICPPVPMIKIPNNSNRQSNSTGIALGSKSISQATVGNDFQNSVVSEFSKFPFQPPVVAFSAFPQQLDISNTSQNQSVQSDSKTNSFMDFTSSTSPIVDDPEWSDFTSFSASVAPLEKDTLMNVPVIVNGQKTPVTNVNNTLFDEEFGEFQTSHSIDSLKPIEFPNAFTHSNSLLPSSNNHAPKSSSSSSTEKIISYDLDPINIQCETNSSESLRGQWLCCLNMCLKVFNQSISVLSSLETPKDRKEFAESEEGSDFLLDITEIYLMTRRINLSARKYSILNPSMQQEFSDVENSFRKLASYAVTSDLKSKIDQALKSITILESENMIQDFMNASSRIVEYVFHQSIQLMANALIILSTNHRYPLLLLCFAFSSSTL</sequence>
<dbReference type="PROSITE" id="PS50031">
    <property type="entry name" value="EH"/>
    <property type="match status" value="1"/>
</dbReference>
<dbReference type="InterPro" id="IPR059024">
    <property type="entry name" value="SYNRG_C"/>
</dbReference>
<evidence type="ECO:0000313" key="4">
    <source>
        <dbReference type="WBParaSite" id="TREG1_43230.2"/>
    </source>
</evidence>
<dbReference type="Pfam" id="PF25999">
    <property type="entry name" value="SYNRG_C"/>
    <property type="match status" value="1"/>
</dbReference>